<evidence type="ECO:0000256" key="6">
    <source>
        <dbReference type="ARBA" id="ARBA00022840"/>
    </source>
</evidence>
<feature type="compositionally biased region" description="Pro residues" evidence="10">
    <location>
        <begin position="700"/>
        <end position="710"/>
    </location>
</feature>
<dbReference type="PANTHER" id="PTHR24363:SF0">
    <property type="entry name" value="SERINE_THREONINE KINASE LIKE DOMAIN CONTAINING 1"/>
    <property type="match status" value="1"/>
</dbReference>
<evidence type="ECO:0000256" key="2">
    <source>
        <dbReference type="ARBA" id="ARBA00022527"/>
    </source>
</evidence>
<dbReference type="SMR" id="Q31P68"/>
<dbReference type="BioCyc" id="SYNEL:SYNPCC7942_1121-MONOMER"/>
<dbReference type="KEGG" id="syf:Synpcc7942_1121"/>
<dbReference type="Gene3D" id="1.10.510.10">
    <property type="entry name" value="Transferase(Phosphotransferase) domain 1"/>
    <property type="match status" value="1"/>
</dbReference>
<dbReference type="Gene3D" id="3.30.200.20">
    <property type="entry name" value="Phosphorylase Kinase, domain 1"/>
    <property type="match status" value="1"/>
</dbReference>
<accession>Q31P68</accession>
<protein>
    <recommendedName>
        <fullName evidence="1">non-specific serine/threonine protein kinase</fullName>
        <ecNumber evidence="1">2.7.11.1</ecNumber>
    </recommendedName>
</protein>
<evidence type="ECO:0000256" key="1">
    <source>
        <dbReference type="ARBA" id="ARBA00012513"/>
    </source>
</evidence>
<evidence type="ECO:0000259" key="11">
    <source>
        <dbReference type="PROSITE" id="PS50011"/>
    </source>
</evidence>
<comment type="catalytic activity">
    <reaction evidence="7">
        <text>L-threonyl-[protein] + ATP = O-phospho-L-threonyl-[protein] + ADP + H(+)</text>
        <dbReference type="Rhea" id="RHEA:46608"/>
        <dbReference type="Rhea" id="RHEA-COMP:11060"/>
        <dbReference type="Rhea" id="RHEA-COMP:11605"/>
        <dbReference type="ChEBI" id="CHEBI:15378"/>
        <dbReference type="ChEBI" id="CHEBI:30013"/>
        <dbReference type="ChEBI" id="CHEBI:30616"/>
        <dbReference type="ChEBI" id="CHEBI:61977"/>
        <dbReference type="ChEBI" id="CHEBI:456216"/>
        <dbReference type="EC" id="2.7.11.1"/>
    </reaction>
</comment>
<evidence type="ECO:0000313" key="12">
    <source>
        <dbReference type="EMBL" id="ABB57151.1"/>
    </source>
</evidence>
<feature type="compositionally biased region" description="Pro residues" evidence="10">
    <location>
        <begin position="670"/>
        <end position="686"/>
    </location>
</feature>
<dbReference type="PROSITE" id="PS00107">
    <property type="entry name" value="PROTEIN_KINASE_ATP"/>
    <property type="match status" value="1"/>
</dbReference>
<keyword evidence="5 12" id="KW-0418">Kinase</keyword>
<dbReference type="PROSITE" id="PS50011">
    <property type="entry name" value="PROTEIN_KINASE_DOM"/>
    <property type="match status" value="1"/>
</dbReference>
<keyword evidence="13" id="KW-1185">Reference proteome</keyword>
<dbReference type="Pfam" id="PF00069">
    <property type="entry name" value="Pkinase"/>
    <property type="match status" value="1"/>
</dbReference>
<dbReference type="GO" id="GO:0005524">
    <property type="term" value="F:ATP binding"/>
    <property type="evidence" value="ECO:0007669"/>
    <property type="project" value="UniProtKB-UniRule"/>
</dbReference>
<dbReference type="OrthoDB" id="507628at2"/>
<dbReference type="PANTHER" id="PTHR24363">
    <property type="entry name" value="SERINE/THREONINE PROTEIN KINASE"/>
    <property type="match status" value="1"/>
</dbReference>
<feature type="region of interest" description="Disordered" evidence="10">
    <location>
        <begin position="668"/>
        <end position="719"/>
    </location>
</feature>
<keyword evidence="2 12" id="KW-0723">Serine/threonine-protein kinase</keyword>
<comment type="catalytic activity">
    <reaction evidence="8">
        <text>L-seryl-[protein] + ATP = O-phospho-L-seryl-[protein] + ADP + H(+)</text>
        <dbReference type="Rhea" id="RHEA:17989"/>
        <dbReference type="Rhea" id="RHEA-COMP:9863"/>
        <dbReference type="Rhea" id="RHEA-COMP:11604"/>
        <dbReference type="ChEBI" id="CHEBI:15378"/>
        <dbReference type="ChEBI" id="CHEBI:29999"/>
        <dbReference type="ChEBI" id="CHEBI:30616"/>
        <dbReference type="ChEBI" id="CHEBI:83421"/>
        <dbReference type="ChEBI" id="CHEBI:456216"/>
        <dbReference type="EC" id="2.7.11.1"/>
    </reaction>
</comment>
<dbReference type="STRING" id="1140.Synpcc7942_1121"/>
<evidence type="ECO:0000256" key="8">
    <source>
        <dbReference type="ARBA" id="ARBA00048679"/>
    </source>
</evidence>
<evidence type="ECO:0000313" key="13">
    <source>
        <dbReference type="Proteomes" id="UP000889800"/>
    </source>
</evidence>
<dbReference type="SUPFAM" id="SSF56112">
    <property type="entry name" value="Protein kinase-like (PK-like)"/>
    <property type="match status" value="1"/>
</dbReference>
<evidence type="ECO:0000256" key="3">
    <source>
        <dbReference type="ARBA" id="ARBA00022679"/>
    </source>
</evidence>
<gene>
    <name evidence="12" type="ordered locus">Synpcc7942_1121</name>
</gene>
<keyword evidence="4 9" id="KW-0547">Nucleotide-binding</keyword>
<organism evidence="12 13">
    <name type="scientific">Synechococcus elongatus (strain ATCC 33912 / PCC 7942 / FACHB-805)</name>
    <name type="common">Anacystis nidulans R2</name>
    <dbReference type="NCBI Taxonomy" id="1140"/>
    <lineage>
        <taxon>Bacteria</taxon>
        <taxon>Bacillati</taxon>
        <taxon>Cyanobacteriota</taxon>
        <taxon>Cyanophyceae</taxon>
        <taxon>Synechococcales</taxon>
        <taxon>Synechococcaceae</taxon>
        <taxon>Synechococcus</taxon>
    </lineage>
</organism>
<dbReference type="AlphaFoldDB" id="Q31P68"/>
<sequence>MTSNPSSSPFPARMATELQLGVVLSDRYQVVRELGQGGFGRTYLAKDLNRFKEECVLKEFAPQVEGEESLQKAQDLFHREAGVLYQIEHPQIPRFRELLRVTHGGQGRLLLVQDYVAGQTYQQILEMRRAQGQTFSPAEALSLLQNLLPVLNYLHQAGVVHRDISPDNLICRDRDGLPVLIDFGGVKAAAAEAVSQFAQRRQRPLTATRLGKAGYAPGEQMQQGIAYPHSDLYALAVTLLVLMTGEDPQDLQDPLTLEWLWREHLSLDPTFAAVLDRMLALRPRDRFASAAEVQAALTGVALTPEPIQPIHPPSPTPSQLDTVVVAPRQVIAPPAVEPAPTQILTPPSASIEPGSSAAVEEAATTQRFIWAVLAIVFAVFAAGTGWWAARTWLGWQTDSQTPTTPTLPLPDPTPDPTNFSQQRAELANQLQAMQVDPAFFELLVNESFFQAVPERRGQPPSDRPEDRELQQRWLSLAKNWIVRLNSLPVAERSRLGRYSISELSGWLGIAQQQSVSEAAFRAVVDAQYSYLSDDSAAPLRGSPREQVWLAIAAAQAAILQAGEGVTLLTWNEDGTAQVGGNLAPGQGRIFLLPMQAGEVLQLNFSGGAGSAYSVFAPANASGEAIISGDNAPQLQRTLMAGGVYQIVVTSAAGGTVSFSVNAQRAIAEPEPAPQPQPNPTPVPPSAGTPTKPEVTLPAEPSAPLPDPEAPAVPEAPQQP</sequence>
<evidence type="ECO:0000256" key="7">
    <source>
        <dbReference type="ARBA" id="ARBA00047899"/>
    </source>
</evidence>
<evidence type="ECO:0000256" key="5">
    <source>
        <dbReference type="ARBA" id="ARBA00022777"/>
    </source>
</evidence>
<dbReference type="EC" id="2.7.11.1" evidence="1"/>
<evidence type="ECO:0000256" key="4">
    <source>
        <dbReference type="ARBA" id="ARBA00022741"/>
    </source>
</evidence>
<dbReference type="EMBL" id="CP000100">
    <property type="protein sequence ID" value="ABB57151.1"/>
    <property type="molecule type" value="Genomic_DNA"/>
</dbReference>
<dbReference type="GO" id="GO:0004674">
    <property type="term" value="F:protein serine/threonine kinase activity"/>
    <property type="evidence" value="ECO:0007669"/>
    <property type="project" value="UniProtKB-KW"/>
</dbReference>
<dbReference type="CDD" id="cd14014">
    <property type="entry name" value="STKc_PknB_like"/>
    <property type="match status" value="1"/>
</dbReference>
<feature type="binding site" evidence="9">
    <location>
        <position position="58"/>
    </location>
    <ligand>
        <name>ATP</name>
        <dbReference type="ChEBI" id="CHEBI:30616"/>
    </ligand>
</feature>
<feature type="domain" description="Protein kinase" evidence="11">
    <location>
        <begin position="28"/>
        <end position="298"/>
    </location>
</feature>
<name>Q31P68_SYNE7</name>
<keyword evidence="3" id="KW-0808">Transferase</keyword>
<dbReference type="Proteomes" id="UP000889800">
    <property type="component" value="Chromosome"/>
</dbReference>
<keyword evidence="6 9" id="KW-0067">ATP-binding</keyword>
<dbReference type="eggNOG" id="COG0515">
    <property type="taxonomic scope" value="Bacteria"/>
</dbReference>
<dbReference type="PaxDb" id="1140-Synpcc7942_1121"/>
<proteinExistence type="predicted"/>
<evidence type="ECO:0000256" key="10">
    <source>
        <dbReference type="SAM" id="MobiDB-lite"/>
    </source>
</evidence>
<dbReference type="HOGENOM" id="CLU_027264_0_0_3"/>
<dbReference type="InterPro" id="IPR000719">
    <property type="entry name" value="Prot_kinase_dom"/>
</dbReference>
<dbReference type="Gene3D" id="2.60.120.380">
    <property type="match status" value="1"/>
</dbReference>
<evidence type="ECO:0000256" key="9">
    <source>
        <dbReference type="PROSITE-ProRule" id="PRU10141"/>
    </source>
</evidence>
<dbReference type="InterPro" id="IPR017441">
    <property type="entry name" value="Protein_kinase_ATP_BS"/>
</dbReference>
<dbReference type="RefSeq" id="WP_011377871.1">
    <property type="nucleotide sequence ID" value="NC_007604.1"/>
</dbReference>
<reference evidence="13" key="1">
    <citation type="submission" date="2005-08" db="EMBL/GenBank/DDBJ databases">
        <title>Complete sequence of chromosome 1 of Synechococcus elongatus PCC 7942.</title>
        <authorList>
            <consortium name="US DOE Joint Genome Institute"/>
            <person name="Copeland A."/>
            <person name="Lucas S."/>
            <person name="Lapidus A."/>
            <person name="Barry K."/>
            <person name="Detter J.C."/>
            <person name="Glavina T."/>
            <person name="Hammon N."/>
            <person name="Israni S."/>
            <person name="Pitluck S."/>
            <person name="Schmutz J."/>
            <person name="Larimer F."/>
            <person name="Land M."/>
            <person name="Kyrpides N."/>
            <person name="Lykidis A."/>
            <person name="Richardson P."/>
        </authorList>
    </citation>
    <scope>NUCLEOTIDE SEQUENCE [LARGE SCALE GENOMIC DNA]</scope>
    <source>
        <strain evidence="13">ATCC 33912 / PCC 7942 / FACHB-805</strain>
    </source>
</reference>
<dbReference type="InterPro" id="IPR011009">
    <property type="entry name" value="Kinase-like_dom_sf"/>
</dbReference>